<feature type="compositionally biased region" description="Low complexity" evidence="1">
    <location>
        <begin position="311"/>
        <end position="320"/>
    </location>
</feature>
<proteinExistence type="predicted"/>
<evidence type="ECO:0000313" key="2">
    <source>
        <dbReference type="EMBL" id="GAT56096.1"/>
    </source>
</evidence>
<reference evidence="2" key="1">
    <citation type="submission" date="2014-09" db="EMBL/GenBank/DDBJ databases">
        <title>Genome sequence of the luminous mushroom Mycena chlorophos for searching fungal bioluminescence genes.</title>
        <authorList>
            <person name="Tanaka Y."/>
            <person name="Kasuga D."/>
            <person name="Oba Y."/>
            <person name="Hase S."/>
            <person name="Sato K."/>
            <person name="Oba Y."/>
            <person name="Sakakibara Y."/>
        </authorList>
    </citation>
    <scope>NUCLEOTIDE SEQUENCE</scope>
</reference>
<organism evidence="2 3">
    <name type="scientific">Mycena chlorophos</name>
    <name type="common">Agaric fungus</name>
    <name type="synonym">Agaricus chlorophos</name>
    <dbReference type="NCBI Taxonomy" id="658473"/>
    <lineage>
        <taxon>Eukaryota</taxon>
        <taxon>Fungi</taxon>
        <taxon>Dikarya</taxon>
        <taxon>Basidiomycota</taxon>
        <taxon>Agaricomycotina</taxon>
        <taxon>Agaricomycetes</taxon>
        <taxon>Agaricomycetidae</taxon>
        <taxon>Agaricales</taxon>
        <taxon>Marasmiineae</taxon>
        <taxon>Mycenaceae</taxon>
        <taxon>Mycena</taxon>
    </lineage>
</organism>
<feature type="compositionally biased region" description="Pro residues" evidence="1">
    <location>
        <begin position="290"/>
        <end position="301"/>
    </location>
</feature>
<feature type="compositionally biased region" description="Low complexity" evidence="1">
    <location>
        <begin position="346"/>
        <end position="356"/>
    </location>
</feature>
<protein>
    <submittedName>
        <fullName evidence="2">Uncharacterized protein</fullName>
    </submittedName>
</protein>
<keyword evidence="3" id="KW-1185">Reference proteome</keyword>
<dbReference type="CDD" id="cd06503">
    <property type="entry name" value="ATP-synt_Fo_b"/>
    <property type="match status" value="1"/>
</dbReference>
<evidence type="ECO:0000256" key="1">
    <source>
        <dbReference type="SAM" id="MobiDB-lite"/>
    </source>
</evidence>
<sequence length="531" mass="60173">MLGREPTTGPGNRQDCTAPYPSCLCSPPCRMVSFRRTFPARPEAFSINHPYTLDTSKQSCQVPFLEFRGTGPPSSTIGYPGDVYVDLTPSAYALYWRDRNGRDPGAWRRWTSLLLDQVPLYKYLVSHPWADDAQRSDLFLWVDPTGISWTSRAEICASRVVMIQKNIGAVQPGERNPDVPALVSQILENMIDMEDRRTLPPILLERSHTSPPPTRPRSLSSATATTHYSPPAAFISREPRPSSPHSQYPSKRQNTLSASPTQLPPLASAISPRLSSRATSPPFRASPYTRSPPHPIIPIPISPRFSDHRPQQQPHEQQQRYIALGPEHNHRETPYRGEYPLPPGTSSGSRNSNNAPRRSDSPPSPPTNGHHHPTPPAADHPDSRENFAWTEMQRAQYAEAHFKRELRQKNRELSKFKKKEKDIISLSFIYQKKEQELLDALANAEKRSAEELDKQRQAVQTAQGQIEEAEQQTRDAVRELRRLEDALNEARREIQRLKSYAEKMEVENENLKDEVSKFSSSRSEDQPSNPP</sequence>
<accession>A0ABQ0M1Q8</accession>
<dbReference type="EMBL" id="DF849243">
    <property type="protein sequence ID" value="GAT56096.1"/>
    <property type="molecule type" value="Genomic_DNA"/>
</dbReference>
<feature type="compositionally biased region" description="Polar residues" evidence="1">
    <location>
        <begin position="243"/>
        <end position="261"/>
    </location>
</feature>
<dbReference type="Proteomes" id="UP000815677">
    <property type="component" value="Unassembled WGS sequence"/>
</dbReference>
<feature type="region of interest" description="Disordered" evidence="1">
    <location>
        <begin position="204"/>
        <end position="383"/>
    </location>
</feature>
<feature type="region of interest" description="Disordered" evidence="1">
    <location>
        <begin position="508"/>
        <end position="531"/>
    </location>
</feature>
<gene>
    <name evidence="2" type="ORF">MCHLO_12792</name>
</gene>
<evidence type="ECO:0000313" key="3">
    <source>
        <dbReference type="Proteomes" id="UP000815677"/>
    </source>
</evidence>
<name>A0ABQ0M1Q8_MYCCL</name>